<dbReference type="OrthoDB" id="203381at2759"/>
<reference evidence="3 4" key="1">
    <citation type="journal article" date="2013" name="PLoS Genet.">
        <title>The genome and development-dependent transcriptomes of Pyronema confluens: a window into fungal evolution.</title>
        <authorList>
            <person name="Traeger S."/>
            <person name="Altegoer F."/>
            <person name="Freitag M."/>
            <person name="Gabaldon T."/>
            <person name="Kempken F."/>
            <person name="Kumar A."/>
            <person name="Marcet-Houben M."/>
            <person name="Poggeler S."/>
            <person name="Stajich J.E."/>
            <person name="Nowrousian M."/>
        </authorList>
    </citation>
    <scope>NUCLEOTIDE SEQUENCE [LARGE SCALE GENOMIC DNA]</scope>
    <source>
        <strain evidence="4">CBS 100304</strain>
        <tissue evidence="3">Vegetative mycelium</tissue>
    </source>
</reference>
<evidence type="ECO:0000256" key="2">
    <source>
        <dbReference type="RuleBase" id="RU003860"/>
    </source>
</evidence>
<keyword evidence="4" id="KW-1185">Reference proteome</keyword>
<protein>
    <submittedName>
        <fullName evidence="3">Similar to Altered inheritance of mitochondria protein 1 acc. no. P39724</fullName>
    </submittedName>
</protein>
<evidence type="ECO:0000313" key="3">
    <source>
        <dbReference type="EMBL" id="CCX12302.1"/>
    </source>
</evidence>
<dbReference type="InterPro" id="IPR036065">
    <property type="entry name" value="BolA-like_sf"/>
</dbReference>
<organism evidence="3 4">
    <name type="scientific">Pyronema omphalodes (strain CBS 100304)</name>
    <name type="common">Pyronema confluens</name>
    <dbReference type="NCBI Taxonomy" id="1076935"/>
    <lineage>
        <taxon>Eukaryota</taxon>
        <taxon>Fungi</taxon>
        <taxon>Dikarya</taxon>
        <taxon>Ascomycota</taxon>
        <taxon>Pezizomycotina</taxon>
        <taxon>Pezizomycetes</taxon>
        <taxon>Pezizales</taxon>
        <taxon>Pyronemataceae</taxon>
        <taxon>Pyronema</taxon>
    </lineage>
</organism>
<name>U4L5J4_PYROM</name>
<dbReference type="Proteomes" id="UP000018144">
    <property type="component" value="Unassembled WGS sequence"/>
</dbReference>
<sequence>MLRLYRSFSTTVRRLNLAPPAELDAQELHVFKKLNAALEPTRLQVQDISGGCGSMYAIEIASSKFKGIPMVKQHRLVNEVIAEEIKTWHGVRLTTKAD</sequence>
<dbReference type="GO" id="GO:0005759">
    <property type="term" value="C:mitochondrial matrix"/>
    <property type="evidence" value="ECO:0007669"/>
    <property type="project" value="TreeGrafter"/>
</dbReference>
<dbReference type="PANTHER" id="PTHR46188:SF1">
    <property type="entry name" value="BOLA-LIKE PROTEIN 3"/>
    <property type="match status" value="1"/>
</dbReference>
<comment type="similarity">
    <text evidence="1 2">Belongs to the BolA/IbaG family.</text>
</comment>
<dbReference type="STRING" id="1076935.U4L5J4"/>
<proteinExistence type="inferred from homology"/>
<dbReference type="PANTHER" id="PTHR46188">
    <property type="entry name" value="BOLA-LIKE PROTEIN 3"/>
    <property type="match status" value="1"/>
</dbReference>
<dbReference type="AlphaFoldDB" id="U4L5J4"/>
<dbReference type="SUPFAM" id="SSF82657">
    <property type="entry name" value="BolA-like"/>
    <property type="match status" value="1"/>
</dbReference>
<dbReference type="EMBL" id="HF935695">
    <property type="protein sequence ID" value="CCX12302.1"/>
    <property type="molecule type" value="Genomic_DNA"/>
</dbReference>
<dbReference type="Gene3D" id="3.30.300.90">
    <property type="entry name" value="BolA-like"/>
    <property type="match status" value="1"/>
</dbReference>
<evidence type="ECO:0000256" key="1">
    <source>
        <dbReference type="ARBA" id="ARBA00005578"/>
    </source>
</evidence>
<dbReference type="Pfam" id="PF01722">
    <property type="entry name" value="BolA"/>
    <property type="match status" value="1"/>
</dbReference>
<dbReference type="InterPro" id="IPR002634">
    <property type="entry name" value="BolA"/>
</dbReference>
<dbReference type="OMA" id="EIQNMHG"/>
<accession>U4L5J4</accession>
<gene>
    <name evidence="3" type="ORF">PCON_11896</name>
</gene>
<dbReference type="eggNOG" id="KOG3348">
    <property type="taxonomic scope" value="Eukaryota"/>
</dbReference>
<evidence type="ECO:0000313" key="4">
    <source>
        <dbReference type="Proteomes" id="UP000018144"/>
    </source>
</evidence>
<dbReference type="InterPro" id="IPR052275">
    <property type="entry name" value="Mt_Fe-S_assembly_factor"/>
</dbReference>